<name>A0A6J4L0C4_9ACTN</name>
<sequence>DPRRAALPPARPRPRDRRGDRDRSDAARGRRRPGGALPGAARHDAGSGERPSTVVRALLRLPGGPLARVAGRPAARPGAAGGGAAARRGGDGRRL</sequence>
<feature type="region of interest" description="Disordered" evidence="1">
    <location>
        <begin position="1"/>
        <end position="52"/>
    </location>
</feature>
<gene>
    <name evidence="2" type="ORF">AVDCRST_MAG16-685</name>
</gene>
<keyword evidence="2" id="KW-0378">Hydrolase</keyword>
<feature type="non-terminal residue" evidence="2">
    <location>
        <position position="1"/>
    </location>
</feature>
<protein>
    <submittedName>
        <fullName evidence="2">Sulfur carrier protein clustered with putative hydrolase SCO1113</fullName>
    </submittedName>
</protein>
<accession>A0A6J4L0C4</accession>
<organism evidence="2">
    <name type="scientific">uncultured Frankineae bacterium</name>
    <dbReference type="NCBI Taxonomy" id="437475"/>
    <lineage>
        <taxon>Bacteria</taxon>
        <taxon>Bacillati</taxon>
        <taxon>Actinomycetota</taxon>
        <taxon>Actinomycetes</taxon>
        <taxon>Frankiales</taxon>
        <taxon>environmental samples</taxon>
    </lineage>
</organism>
<dbReference type="GO" id="GO:0016787">
    <property type="term" value="F:hydrolase activity"/>
    <property type="evidence" value="ECO:0007669"/>
    <property type="project" value="UniProtKB-KW"/>
</dbReference>
<feature type="region of interest" description="Disordered" evidence="1">
    <location>
        <begin position="68"/>
        <end position="95"/>
    </location>
</feature>
<evidence type="ECO:0000313" key="2">
    <source>
        <dbReference type="EMBL" id="CAA9319367.1"/>
    </source>
</evidence>
<evidence type="ECO:0000256" key="1">
    <source>
        <dbReference type="SAM" id="MobiDB-lite"/>
    </source>
</evidence>
<feature type="compositionally biased region" description="Low complexity" evidence="1">
    <location>
        <begin position="68"/>
        <end position="78"/>
    </location>
</feature>
<feature type="non-terminal residue" evidence="2">
    <location>
        <position position="95"/>
    </location>
</feature>
<dbReference type="AlphaFoldDB" id="A0A6J4L0C4"/>
<proteinExistence type="predicted"/>
<feature type="compositionally biased region" description="Basic and acidic residues" evidence="1">
    <location>
        <begin position="17"/>
        <end position="28"/>
    </location>
</feature>
<dbReference type="EMBL" id="CADCUE010000054">
    <property type="protein sequence ID" value="CAA9319367.1"/>
    <property type="molecule type" value="Genomic_DNA"/>
</dbReference>
<reference evidence="2" key="1">
    <citation type="submission" date="2020-02" db="EMBL/GenBank/DDBJ databases">
        <authorList>
            <person name="Meier V. D."/>
        </authorList>
    </citation>
    <scope>NUCLEOTIDE SEQUENCE</scope>
    <source>
        <strain evidence="2">AVDCRST_MAG16</strain>
    </source>
</reference>